<feature type="region of interest" description="Disordered" evidence="5">
    <location>
        <begin position="253"/>
        <end position="295"/>
    </location>
</feature>
<keyword evidence="2 6" id="KW-0812">Transmembrane</keyword>
<feature type="compositionally biased region" description="Low complexity" evidence="5">
    <location>
        <begin position="253"/>
        <end position="264"/>
    </location>
</feature>
<feature type="transmembrane region" description="Helical" evidence="6">
    <location>
        <begin position="12"/>
        <end position="33"/>
    </location>
</feature>
<evidence type="ECO:0000256" key="2">
    <source>
        <dbReference type="ARBA" id="ARBA00022692"/>
    </source>
</evidence>
<dbReference type="InterPro" id="IPR017452">
    <property type="entry name" value="GPCR_Rhodpsn_7TM"/>
</dbReference>
<dbReference type="EMBL" id="JADGIZ020000061">
    <property type="protein sequence ID" value="KAL2912612.1"/>
    <property type="molecule type" value="Genomic_DNA"/>
</dbReference>
<feature type="transmembrane region" description="Helical" evidence="6">
    <location>
        <begin position="137"/>
        <end position="158"/>
    </location>
</feature>
<dbReference type="PANTHER" id="PTHR23112">
    <property type="entry name" value="G PROTEIN-COUPLED RECEPTOR 157-RELATED"/>
    <property type="match status" value="1"/>
</dbReference>
<feature type="transmembrane region" description="Helical" evidence="6">
    <location>
        <begin position="53"/>
        <end position="78"/>
    </location>
</feature>
<evidence type="ECO:0000256" key="1">
    <source>
        <dbReference type="ARBA" id="ARBA00004141"/>
    </source>
</evidence>
<comment type="caution">
    <text evidence="8">The sequence shown here is derived from an EMBL/GenBank/DDBJ whole genome shotgun (WGS) entry which is preliminary data.</text>
</comment>
<evidence type="ECO:0000313" key="9">
    <source>
        <dbReference type="Proteomes" id="UP001527925"/>
    </source>
</evidence>
<keyword evidence="4 6" id="KW-0472">Membrane</keyword>
<dbReference type="PANTHER" id="PTHR23112:SF0">
    <property type="entry name" value="TRANSMEMBRANE PROTEIN 116"/>
    <property type="match status" value="1"/>
</dbReference>
<accession>A0ABR4MZA0</accession>
<evidence type="ECO:0000256" key="6">
    <source>
        <dbReference type="SAM" id="Phobius"/>
    </source>
</evidence>
<evidence type="ECO:0000256" key="5">
    <source>
        <dbReference type="SAM" id="MobiDB-lite"/>
    </source>
</evidence>
<name>A0ABR4MZA0_9FUNG</name>
<proteinExistence type="predicted"/>
<feature type="transmembrane region" description="Helical" evidence="6">
    <location>
        <begin position="186"/>
        <end position="203"/>
    </location>
</feature>
<organism evidence="8 9">
    <name type="scientific">Polyrhizophydium stewartii</name>
    <dbReference type="NCBI Taxonomy" id="2732419"/>
    <lineage>
        <taxon>Eukaryota</taxon>
        <taxon>Fungi</taxon>
        <taxon>Fungi incertae sedis</taxon>
        <taxon>Chytridiomycota</taxon>
        <taxon>Chytridiomycota incertae sedis</taxon>
        <taxon>Chytridiomycetes</taxon>
        <taxon>Rhizophydiales</taxon>
        <taxon>Rhizophydiales incertae sedis</taxon>
        <taxon>Polyrhizophydium</taxon>
    </lineage>
</organism>
<gene>
    <name evidence="8" type="ORF">HK105_207920</name>
</gene>
<sequence length="295" mass="33555">MYLKHRKNFKNPTGRVLLAIGILDFFDAIAKFAGRWTLSDGPGSVLCQFQAFFLHFSNMSSAFLSLALALNALYLVAFDGSVDLILKLEWLVIAVSLLIPAVIAAIPLFWQPIAGVRMYGDAQLYCWIVSTYTQYQIYLLFMWLWAMIVFTFFVLFYLRYKFNKLDARMASNSSGPTKSSEMRKFVVRRMIAYLIAFVVIWTPSSVNRITQLVIGSPVYELNVFQAMFIPSRGLFDFLANYYAIWSRGKVLQSTTSDSSDSTSTNSKRTGPLKTRHEITKYSAHSKSNVGDDSMR</sequence>
<dbReference type="Gene3D" id="1.20.1070.10">
    <property type="entry name" value="Rhodopsin 7-helix transmembrane proteins"/>
    <property type="match status" value="1"/>
</dbReference>
<feature type="domain" description="G-protein coupled receptors family 1 profile" evidence="7">
    <location>
        <begin position="1"/>
        <end position="206"/>
    </location>
</feature>
<keyword evidence="9" id="KW-1185">Reference proteome</keyword>
<dbReference type="SUPFAM" id="SSF81321">
    <property type="entry name" value="Family A G protein-coupled receptor-like"/>
    <property type="match status" value="1"/>
</dbReference>
<dbReference type="PROSITE" id="PS50262">
    <property type="entry name" value="G_PROTEIN_RECEP_F1_2"/>
    <property type="match status" value="1"/>
</dbReference>
<protein>
    <recommendedName>
        <fullName evidence="7">G-protein coupled receptors family 1 profile domain-containing protein</fullName>
    </recommendedName>
</protein>
<dbReference type="Proteomes" id="UP001527925">
    <property type="component" value="Unassembled WGS sequence"/>
</dbReference>
<evidence type="ECO:0000256" key="3">
    <source>
        <dbReference type="ARBA" id="ARBA00022989"/>
    </source>
</evidence>
<keyword evidence="3 6" id="KW-1133">Transmembrane helix</keyword>
<evidence type="ECO:0000259" key="7">
    <source>
        <dbReference type="PROSITE" id="PS50262"/>
    </source>
</evidence>
<feature type="transmembrane region" description="Helical" evidence="6">
    <location>
        <begin position="90"/>
        <end position="110"/>
    </location>
</feature>
<evidence type="ECO:0000313" key="8">
    <source>
        <dbReference type="EMBL" id="KAL2912612.1"/>
    </source>
</evidence>
<evidence type="ECO:0000256" key="4">
    <source>
        <dbReference type="ARBA" id="ARBA00023136"/>
    </source>
</evidence>
<comment type="subcellular location">
    <subcellularLocation>
        <location evidence="1">Membrane</location>
        <topology evidence="1">Multi-pass membrane protein</topology>
    </subcellularLocation>
</comment>
<reference evidence="8 9" key="1">
    <citation type="submission" date="2023-09" db="EMBL/GenBank/DDBJ databases">
        <title>Pangenome analysis of Batrachochytrium dendrobatidis and related Chytrids.</title>
        <authorList>
            <person name="Yacoub M.N."/>
            <person name="Stajich J.E."/>
            <person name="James T.Y."/>
        </authorList>
    </citation>
    <scope>NUCLEOTIDE SEQUENCE [LARGE SCALE GENOMIC DNA]</scope>
    <source>
        <strain evidence="8 9">JEL0888</strain>
    </source>
</reference>
<feature type="compositionally biased region" description="Polar residues" evidence="5">
    <location>
        <begin position="282"/>
        <end position="295"/>
    </location>
</feature>
<feature type="transmembrane region" description="Helical" evidence="6">
    <location>
        <begin position="223"/>
        <end position="244"/>
    </location>
</feature>